<dbReference type="PROSITE" id="PS50879">
    <property type="entry name" value="RNASE_H_1"/>
    <property type="match status" value="1"/>
</dbReference>
<protein>
    <submittedName>
        <fullName evidence="2">RNAse</fullName>
    </submittedName>
</protein>
<keyword evidence="3" id="KW-1185">Reference proteome</keyword>
<reference evidence="3" key="1">
    <citation type="submission" date="2015-11" db="EMBL/GenBank/DDBJ databases">
        <authorList>
            <person name="Dogans D."/>
            <person name="Schneider V.M."/>
            <person name="Bradley K.W."/>
            <person name="Asai D.J."/>
            <person name="Bowman C.A."/>
            <person name="Russell D.A."/>
            <person name="Pope W.H."/>
            <person name="Jacobs-Sera D."/>
            <person name="Hendrix R.W."/>
            <person name="Hatfull G.F."/>
        </authorList>
    </citation>
    <scope>NUCLEOTIDE SEQUENCE [LARGE SCALE GENOMIC DNA]</scope>
</reference>
<proteinExistence type="predicted"/>
<feature type="domain" description="RNase H type-1" evidence="1">
    <location>
        <begin position="1"/>
        <end position="143"/>
    </location>
</feature>
<dbReference type="InterPro" id="IPR036397">
    <property type="entry name" value="RNaseH_sf"/>
</dbReference>
<evidence type="ECO:0000259" key="1">
    <source>
        <dbReference type="PROSITE" id="PS50879"/>
    </source>
</evidence>
<dbReference type="SUPFAM" id="SSF53098">
    <property type="entry name" value="Ribonuclease H-like"/>
    <property type="match status" value="1"/>
</dbReference>
<dbReference type="GO" id="GO:0004523">
    <property type="term" value="F:RNA-DNA hybrid ribonuclease activity"/>
    <property type="evidence" value="ECO:0007669"/>
    <property type="project" value="InterPro"/>
</dbReference>
<gene>
    <name evidence="2" type="primary">23</name>
    <name evidence="2" type="ORF">LAROYE_23</name>
</gene>
<dbReference type="Proteomes" id="UP000222336">
    <property type="component" value="Segment"/>
</dbReference>
<dbReference type="EMBL" id="KU160654">
    <property type="protein sequence ID" value="ALY09550.1"/>
    <property type="molecule type" value="Genomic_DNA"/>
</dbReference>
<sequence>MITDIYTDASIATKGHTAGHGWVIVHDVPRYHVTVGFSHKDHLRGLFNSVVYAELKAIEKGIKAALATKDDLFGAILWCDSEDALGMVESPVYHPDLQKAYSPVLNYIRREARANRLKLSWVKGHGDDPYNDAADRLAVLSRRNREYGLSRDHSHTMAARVAQELTDWHTKSTHQGNPDNIALHRAMKEPLCRECRRALHSMTAEMVGR</sequence>
<dbReference type="InterPro" id="IPR012337">
    <property type="entry name" value="RNaseH-like_sf"/>
</dbReference>
<dbReference type="Gene3D" id="3.30.420.10">
    <property type="entry name" value="Ribonuclease H-like superfamily/Ribonuclease H"/>
    <property type="match status" value="1"/>
</dbReference>
<dbReference type="InterPro" id="IPR002156">
    <property type="entry name" value="RNaseH_domain"/>
</dbReference>
<dbReference type="GO" id="GO:0003676">
    <property type="term" value="F:nucleic acid binding"/>
    <property type="evidence" value="ECO:0007669"/>
    <property type="project" value="InterPro"/>
</dbReference>
<dbReference type="KEGG" id="vg:40078881"/>
<dbReference type="RefSeq" id="YP_009603013.1">
    <property type="nucleotide sequence ID" value="NC_041947.1"/>
</dbReference>
<organism evidence="2 3">
    <name type="scientific">Arthrobacter phage Laroye</name>
    <dbReference type="NCBI Taxonomy" id="1772305"/>
    <lineage>
        <taxon>Viruses</taxon>
        <taxon>Duplodnaviria</taxon>
        <taxon>Heunggongvirae</taxon>
        <taxon>Uroviricota</taxon>
        <taxon>Caudoviricetes</taxon>
        <taxon>Laroyevirus</taxon>
        <taxon>Laroyevirus laroye</taxon>
    </lineage>
</organism>
<dbReference type="GeneID" id="40078881"/>
<accession>A0A0U4B498</accession>
<dbReference type="Pfam" id="PF00075">
    <property type="entry name" value="RNase_H"/>
    <property type="match status" value="1"/>
</dbReference>
<evidence type="ECO:0000313" key="3">
    <source>
        <dbReference type="Proteomes" id="UP000222336"/>
    </source>
</evidence>
<evidence type="ECO:0000313" key="2">
    <source>
        <dbReference type="EMBL" id="ALY09550.1"/>
    </source>
</evidence>
<name>A0A0U4B498_9CAUD</name>